<accession>A0A5M4FH88</accession>
<name>A0A5M4FH88_9ACTN</name>
<organism evidence="1 2">
    <name type="scientific">Aeromicrobium ginsengisoli</name>
    <dbReference type="NCBI Taxonomy" id="363867"/>
    <lineage>
        <taxon>Bacteria</taxon>
        <taxon>Bacillati</taxon>
        <taxon>Actinomycetota</taxon>
        <taxon>Actinomycetes</taxon>
        <taxon>Propionibacteriales</taxon>
        <taxon>Nocardioidaceae</taxon>
        <taxon>Aeromicrobium</taxon>
    </lineage>
</organism>
<dbReference type="AlphaFoldDB" id="A0A5M4FH88"/>
<evidence type="ECO:0000313" key="1">
    <source>
        <dbReference type="EMBL" id="KAA1399546.1"/>
    </source>
</evidence>
<gene>
    <name evidence="1" type="ORF">ESP70_001925</name>
</gene>
<protein>
    <submittedName>
        <fullName evidence="1">Uncharacterized protein</fullName>
    </submittedName>
</protein>
<dbReference type="EMBL" id="SDPQ02000001">
    <property type="protein sequence ID" value="KAA1399546.1"/>
    <property type="molecule type" value="Genomic_DNA"/>
</dbReference>
<reference evidence="1" key="1">
    <citation type="submission" date="2019-09" db="EMBL/GenBank/DDBJ databases">
        <authorList>
            <person name="Li J."/>
        </authorList>
    </citation>
    <scope>NUCLEOTIDE SEQUENCE [LARGE SCALE GENOMIC DNA]</scope>
    <source>
        <strain evidence="1">JCM 14732</strain>
    </source>
</reference>
<keyword evidence="2" id="KW-1185">Reference proteome</keyword>
<evidence type="ECO:0000313" key="2">
    <source>
        <dbReference type="Proteomes" id="UP000380867"/>
    </source>
</evidence>
<dbReference type="Proteomes" id="UP000380867">
    <property type="component" value="Unassembled WGS sequence"/>
</dbReference>
<comment type="caution">
    <text evidence="1">The sequence shown here is derived from an EMBL/GenBank/DDBJ whole genome shotgun (WGS) entry which is preliminary data.</text>
</comment>
<proteinExistence type="predicted"/>
<dbReference type="RefSeq" id="WP_149687684.1">
    <property type="nucleotide sequence ID" value="NZ_SDPQ02000001.1"/>
</dbReference>
<sequence>MSDEQQFAAAGDLLRAHLKRNGGDERPSLASIQDFAAVLGQGCANHSTSTVAEIGNGIALPD</sequence>